<dbReference type="EMBL" id="CP002400">
    <property type="protein sequence ID" value="ADU27258.1"/>
    <property type="molecule type" value="Genomic_DNA"/>
</dbReference>
<name>E6U999_ETHHY</name>
<accession>E6U999</accession>
<dbReference type="KEGG" id="eha:Ethha_1731"/>
<evidence type="ECO:0000313" key="2">
    <source>
        <dbReference type="Proteomes" id="UP000001551"/>
    </source>
</evidence>
<dbReference type="Proteomes" id="UP000001551">
    <property type="component" value="Chromosome"/>
</dbReference>
<reference evidence="1 2" key="1">
    <citation type="submission" date="2010-12" db="EMBL/GenBank/DDBJ databases">
        <title>Complete sequence of Ethanoligenens harbinense YUAN-3.</title>
        <authorList>
            <person name="Lucas S."/>
            <person name="Copeland A."/>
            <person name="Lapidus A."/>
            <person name="Cheng J.-F."/>
            <person name="Bruce D."/>
            <person name="Goodwin L."/>
            <person name="Pitluck S."/>
            <person name="Chertkov O."/>
            <person name="Misra M."/>
            <person name="Detter J.C."/>
            <person name="Han C."/>
            <person name="Tapia R."/>
            <person name="Land M."/>
            <person name="Hauser L."/>
            <person name="Jeffries C."/>
            <person name="Kyrpides N."/>
            <person name="Ivanova N."/>
            <person name="Mikhailova N."/>
            <person name="Wang A."/>
            <person name="Mouttaki H."/>
            <person name="He Z."/>
            <person name="Zhou J."/>
            <person name="Hemme C.L."/>
            <person name="Woyke T."/>
        </authorList>
    </citation>
    <scope>NUCLEOTIDE SEQUENCE [LARGE SCALE GENOMIC DNA]</scope>
    <source>
        <strain evidence="2">DSM 18485 / JCM 12961 / CGMCC 1.5033 / YUAN-3</strain>
    </source>
</reference>
<keyword evidence="2" id="KW-1185">Reference proteome</keyword>
<sequence length="48" mass="4950">MKILKNGGHPPAICIPGDTTGTFSYGTALSVKIMGGDTLSETAFDTYA</sequence>
<proteinExistence type="predicted"/>
<evidence type="ECO:0000313" key="1">
    <source>
        <dbReference type="EMBL" id="ADU27258.1"/>
    </source>
</evidence>
<protein>
    <submittedName>
        <fullName evidence="1">Uncharacterized protein</fullName>
    </submittedName>
</protein>
<organism evidence="1 2">
    <name type="scientific">Ethanoligenens harbinense (strain DSM 18485 / JCM 12961 / CGMCC 1.5033 / YUAN-3)</name>
    <dbReference type="NCBI Taxonomy" id="663278"/>
    <lineage>
        <taxon>Bacteria</taxon>
        <taxon>Bacillati</taxon>
        <taxon>Bacillota</taxon>
        <taxon>Clostridia</taxon>
        <taxon>Eubacteriales</taxon>
        <taxon>Oscillospiraceae</taxon>
        <taxon>Ethanoligenens</taxon>
    </lineage>
</organism>
<dbReference type="AlphaFoldDB" id="E6U999"/>
<dbReference type="HOGENOM" id="CLU_3152897_0_0_9"/>
<gene>
    <name evidence="1" type="ordered locus">Ethha_1731</name>
</gene>